<reference evidence="1" key="2">
    <citation type="submission" date="2023-01" db="EMBL/GenBank/DDBJ databases">
        <authorList>
            <person name="Petersen C."/>
        </authorList>
    </citation>
    <scope>NUCLEOTIDE SEQUENCE</scope>
    <source>
        <strain evidence="1">IBT 17514</strain>
    </source>
</reference>
<dbReference type="Proteomes" id="UP001215712">
    <property type="component" value="Unassembled WGS sequence"/>
</dbReference>
<dbReference type="InterPro" id="IPR053007">
    <property type="entry name" value="CYP450_monoxygenase_sec-met"/>
</dbReference>
<dbReference type="PANTHER" id="PTHR47582">
    <property type="entry name" value="P450, PUTATIVE (EUROFUNG)-RELATED"/>
    <property type="match status" value="1"/>
</dbReference>
<evidence type="ECO:0000313" key="1">
    <source>
        <dbReference type="EMBL" id="KAJ5709762.1"/>
    </source>
</evidence>
<dbReference type="EMBL" id="JAQJAN010000018">
    <property type="protein sequence ID" value="KAJ5709762.1"/>
    <property type="molecule type" value="Genomic_DNA"/>
</dbReference>
<protein>
    <submittedName>
        <fullName evidence="1">Uncharacterized protein</fullName>
    </submittedName>
</protein>
<dbReference type="GO" id="GO:0016705">
    <property type="term" value="F:oxidoreductase activity, acting on paired donors, with incorporation or reduction of molecular oxygen"/>
    <property type="evidence" value="ECO:0007669"/>
    <property type="project" value="InterPro"/>
</dbReference>
<keyword evidence="2" id="KW-1185">Reference proteome</keyword>
<dbReference type="AlphaFoldDB" id="A0AAD6MS61"/>
<reference evidence="1" key="1">
    <citation type="journal article" date="2023" name="IMA Fungus">
        <title>Comparative genomic study of the Penicillium genus elucidates a diverse pangenome and 15 lateral gene transfer events.</title>
        <authorList>
            <person name="Petersen C."/>
            <person name="Sorensen T."/>
            <person name="Nielsen M.R."/>
            <person name="Sondergaard T.E."/>
            <person name="Sorensen J.L."/>
            <person name="Fitzpatrick D.A."/>
            <person name="Frisvad J.C."/>
            <person name="Nielsen K.L."/>
        </authorList>
    </citation>
    <scope>NUCLEOTIDE SEQUENCE</scope>
    <source>
        <strain evidence="1">IBT 17514</strain>
    </source>
</reference>
<dbReference type="SUPFAM" id="SSF48264">
    <property type="entry name" value="Cytochrome P450"/>
    <property type="match status" value="1"/>
</dbReference>
<dbReference type="GO" id="GO:0005506">
    <property type="term" value="F:iron ion binding"/>
    <property type="evidence" value="ECO:0007669"/>
    <property type="project" value="InterPro"/>
</dbReference>
<dbReference type="InterPro" id="IPR036396">
    <property type="entry name" value="Cyt_P450_sf"/>
</dbReference>
<name>A0AAD6MS61_9EURO</name>
<organism evidence="1 2">
    <name type="scientific">Penicillium malachiteum</name>
    <dbReference type="NCBI Taxonomy" id="1324776"/>
    <lineage>
        <taxon>Eukaryota</taxon>
        <taxon>Fungi</taxon>
        <taxon>Dikarya</taxon>
        <taxon>Ascomycota</taxon>
        <taxon>Pezizomycotina</taxon>
        <taxon>Eurotiomycetes</taxon>
        <taxon>Eurotiomycetidae</taxon>
        <taxon>Eurotiales</taxon>
        <taxon>Aspergillaceae</taxon>
        <taxon>Penicillium</taxon>
    </lineage>
</organism>
<dbReference type="PANTHER" id="PTHR47582:SF1">
    <property type="entry name" value="P450, PUTATIVE (EUROFUNG)-RELATED"/>
    <property type="match status" value="1"/>
</dbReference>
<proteinExistence type="predicted"/>
<dbReference type="GO" id="GO:0004497">
    <property type="term" value="F:monooxygenase activity"/>
    <property type="evidence" value="ECO:0007669"/>
    <property type="project" value="InterPro"/>
</dbReference>
<evidence type="ECO:0000313" key="2">
    <source>
        <dbReference type="Proteomes" id="UP001215712"/>
    </source>
</evidence>
<dbReference type="Gene3D" id="1.10.630.10">
    <property type="entry name" value="Cytochrome P450"/>
    <property type="match status" value="1"/>
</dbReference>
<comment type="caution">
    <text evidence="1">The sequence shown here is derived from an EMBL/GenBank/DDBJ whole genome shotgun (WGS) entry which is preliminary data.</text>
</comment>
<gene>
    <name evidence="1" type="ORF">N7493_010053</name>
</gene>
<dbReference type="GO" id="GO:0020037">
    <property type="term" value="F:heme binding"/>
    <property type="evidence" value="ECO:0007669"/>
    <property type="project" value="InterPro"/>
</dbReference>
<accession>A0AAD6MS61</accession>
<sequence>MDLPYYSLLFTKTPLPAFTVDLLAQKTYVITTSDLAAAVQRNSKTISFDPLLVAAANHLAGITGDGLKLLDDTSNGGSGVSKHILHAMHPALLGQNLDEMNRNMIERLEVFLNDLYTNAVKAELVDLHGLCRHAITVASTDSVYGPLNPYLGIASKVLRMLSGKIIITTLT</sequence>